<dbReference type="SMART" id="SM00249">
    <property type="entry name" value="PHD"/>
    <property type="match status" value="1"/>
</dbReference>
<evidence type="ECO:0000313" key="7">
    <source>
        <dbReference type="Proteomes" id="UP001180020"/>
    </source>
</evidence>
<dbReference type="PROSITE" id="PS50090">
    <property type="entry name" value="MYB_LIKE"/>
    <property type="match status" value="1"/>
</dbReference>
<evidence type="ECO:0000256" key="2">
    <source>
        <dbReference type="ARBA" id="ARBA00022771"/>
    </source>
</evidence>
<dbReference type="Gene3D" id="1.10.10.60">
    <property type="entry name" value="Homeodomain-like"/>
    <property type="match status" value="1"/>
</dbReference>
<reference evidence="6" key="1">
    <citation type="journal article" date="2023" name="Nat. Commun.">
        <title>Diploid and tetraploid genomes of Acorus and the evolution of monocots.</title>
        <authorList>
            <person name="Ma L."/>
            <person name="Liu K.W."/>
            <person name="Li Z."/>
            <person name="Hsiao Y.Y."/>
            <person name="Qi Y."/>
            <person name="Fu T."/>
            <person name="Tang G.D."/>
            <person name="Zhang D."/>
            <person name="Sun W.H."/>
            <person name="Liu D.K."/>
            <person name="Li Y."/>
            <person name="Chen G.Z."/>
            <person name="Liu X.D."/>
            <person name="Liao X.Y."/>
            <person name="Jiang Y.T."/>
            <person name="Yu X."/>
            <person name="Hao Y."/>
            <person name="Huang J."/>
            <person name="Zhao X.W."/>
            <person name="Ke S."/>
            <person name="Chen Y.Y."/>
            <person name="Wu W.L."/>
            <person name="Hsu J.L."/>
            <person name="Lin Y.F."/>
            <person name="Huang M.D."/>
            <person name="Li C.Y."/>
            <person name="Huang L."/>
            <person name="Wang Z.W."/>
            <person name="Zhao X."/>
            <person name="Zhong W.Y."/>
            <person name="Peng D.H."/>
            <person name="Ahmad S."/>
            <person name="Lan S."/>
            <person name="Zhang J.S."/>
            <person name="Tsai W.C."/>
            <person name="Van de Peer Y."/>
            <person name="Liu Z.J."/>
        </authorList>
    </citation>
    <scope>NUCLEOTIDE SEQUENCE</scope>
    <source>
        <strain evidence="6">CP</strain>
    </source>
</reference>
<dbReference type="InterPro" id="IPR011011">
    <property type="entry name" value="Znf_FYVE_PHD"/>
</dbReference>
<dbReference type="CDD" id="cd11660">
    <property type="entry name" value="SANT_TRF"/>
    <property type="match status" value="1"/>
</dbReference>
<keyword evidence="1" id="KW-0479">Metal-binding</keyword>
<name>A0AAV9DWX1_ACOCL</name>
<organism evidence="6 7">
    <name type="scientific">Acorus calamus</name>
    <name type="common">Sweet flag</name>
    <dbReference type="NCBI Taxonomy" id="4465"/>
    <lineage>
        <taxon>Eukaryota</taxon>
        <taxon>Viridiplantae</taxon>
        <taxon>Streptophyta</taxon>
        <taxon>Embryophyta</taxon>
        <taxon>Tracheophyta</taxon>
        <taxon>Spermatophyta</taxon>
        <taxon>Magnoliopsida</taxon>
        <taxon>Liliopsida</taxon>
        <taxon>Acoraceae</taxon>
        <taxon>Acorus</taxon>
    </lineage>
</organism>
<dbReference type="Pfam" id="PF00249">
    <property type="entry name" value="Myb_DNA-binding"/>
    <property type="match status" value="1"/>
</dbReference>
<proteinExistence type="predicted"/>
<feature type="compositionally biased region" description="Basic and acidic residues" evidence="4">
    <location>
        <begin position="555"/>
        <end position="567"/>
    </location>
</feature>
<dbReference type="InterPro" id="IPR001005">
    <property type="entry name" value="SANT/Myb"/>
</dbReference>
<protein>
    <recommendedName>
        <fullName evidence="5">Myb-like domain-containing protein</fullName>
    </recommendedName>
</protein>
<evidence type="ECO:0000313" key="6">
    <source>
        <dbReference type="EMBL" id="KAK1305444.1"/>
    </source>
</evidence>
<dbReference type="PANTHER" id="PTHR47863:SF4">
    <property type="entry name" value="RING_FYVE_PHD ZINC FINGER SUPERFAMILY PROTEIN"/>
    <property type="match status" value="1"/>
</dbReference>
<reference evidence="6" key="2">
    <citation type="submission" date="2023-06" db="EMBL/GenBank/DDBJ databases">
        <authorList>
            <person name="Ma L."/>
            <person name="Liu K.-W."/>
            <person name="Li Z."/>
            <person name="Hsiao Y.-Y."/>
            <person name="Qi Y."/>
            <person name="Fu T."/>
            <person name="Tang G."/>
            <person name="Zhang D."/>
            <person name="Sun W.-H."/>
            <person name="Liu D.-K."/>
            <person name="Li Y."/>
            <person name="Chen G.-Z."/>
            <person name="Liu X.-D."/>
            <person name="Liao X.-Y."/>
            <person name="Jiang Y.-T."/>
            <person name="Yu X."/>
            <person name="Hao Y."/>
            <person name="Huang J."/>
            <person name="Zhao X.-W."/>
            <person name="Ke S."/>
            <person name="Chen Y.-Y."/>
            <person name="Wu W.-L."/>
            <person name="Hsu J.-L."/>
            <person name="Lin Y.-F."/>
            <person name="Huang M.-D."/>
            <person name="Li C.-Y."/>
            <person name="Huang L."/>
            <person name="Wang Z.-W."/>
            <person name="Zhao X."/>
            <person name="Zhong W.-Y."/>
            <person name="Peng D.-H."/>
            <person name="Ahmad S."/>
            <person name="Lan S."/>
            <person name="Zhang J.-S."/>
            <person name="Tsai W.-C."/>
            <person name="Van De Peer Y."/>
            <person name="Liu Z.-J."/>
        </authorList>
    </citation>
    <scope>NUCLEOTIDE SEQUENCE</scope>
    <source>
        <strain evidence="6">CP</strain>
        <tissue evidence="6">Leaves</tissue>
    </source>
</reference>
<evidence type="ECO:0000256" key="4">
    <source>
        <dbReference type="SAM" id="MobiDB-lite"/>
    </source>
</evidence>
<dbReference type="EMBL" id="JAUJYO010000011">
    <property type="protein sequence ID" value="KAK1305444.1"/>
    <property type="molecule type" value="Genomic_DNA"/>
</dbReference>
<dbReference type="InterPro" id="IPR001965">
    <property type="entry name" value="Znf_PHD"/>
</dbReference>
<sequence>MAEIPSPTSLAWHWVIEALADLKEVHTSLLKALIDRVPSFLTGSSEAARERVGLRCLEEWVDKDSADHDLLPCLDGPSTSAAAAEVSDHPIEVSSRCEDVLGHLVKRVAAPSTSRKYGTELSENNIHQFILQKRASLPRCFLDRLKESVPDNCNIVGTILNEHSSVTKRSRVDCLDDDLILPDSEDEHVHVKKFKRITIDGETQTSNQNSATLASGNKNELLQENIPVHRRECSNVRLSVSDKQKDSQCDKYSAKMQSVKQKSIYSSITKNKRIHNAAENEMGVTADPTLQKGVHSDGNEVYINPDHIAETSSNDHGCSDAAPNGTPDTETINAEKHLFLSSQNILSQLSLFDDLTQQINCIKCNDGGLLLSCSTSDCPVVVHESCLGSSIGLKDTEYFYCPFCTCSRAAAAYRKAKREAILAREALSSFIGRDEKRGHHKKQQSPGVPIEPNQNGQRIPSQTVNVHQCVGAIEKQSQKGSTIECRNSTVADLQMNGVFTGDKCNEPLIEGKVELVNGFRYTGVEKQLGEADDAASFHSCRDNVRELNSAPSNGTRDHVEEAEKYEELQSGPESNHQKQADYDYHEKGSSSLGEEISQNHVKVSKRKSKRVAEHQTPNPAGNVRRQSKDNSSSGKVRVRPAKRYTNPMHPYGRRNKLRWTPEEEEMLKEAVQKFSNSSEKGFPWTKILEYGCNVFHRTRLPADLKDKWRNITIKEGLKKETCS</sequence>
<feature type="region of interest" description="Disordered" evidence="4">
    <location>
        <begin position="545"/>
        <end position="637"/>
    </location>
</feature>
<evidence type="ECO:0000256" key="1">
    <source>
        <dbReference type="ARBA" id="ARBA00022723"/>
    </source>
</evidence>
<keyword evidence="2" id="KW-0863">Zinc-finger</keyword>
<gene>
    <name evidence="6" type="ORF">QJS10_CPB11g00530</name>
</gene>
<dbReference type="PANTHER" id="PTHR47863">
    <property type="entry name" value="RING/FYVE/PHD ZINC FINGER SUPERFAMILY PROTEIN"/>
    <property type="match status" value="1"/>
</dbReference>
<feature type="compositionally biased region" description="Polar residues" evidence="4">
    <location>
        <begin position="589"/>
        <end position="600"/>
    </location>
</feature>
<evidence type="ECO:0000259" key="5">
    <source>
        <dbReference type="PROSITE" id="PS50090"/>
    </source>
</evidence>
<evidence type="ECO:0000256" key="3">
    <source>
        <dbReference type="ARBA" id="ARBA00022833"/>
    </source>
</evidence>
<dbReference type="Proteomes" id="UP001180020">
    <property type="component" value="Unassembled WGS sequence"/>
</dbReference>
<accession>A0AAV9DWX1</accession>
<dbReference type="GO" id="GO:0008270">
    <property type="term" value="F:zinc ion binding"/>
    <property type="evidence" value="ECO:0007669"/>
    <property type="project" value="UniProtKB-KW"/>
</dbReference>
<keyword evidence="3" id="KW-0862">Zinc</keyword>
<keyword evidence="7" id="KW-1185">Reference proteome</keyword>
<dbReference type="SUPFAM" id="SSF57903">
    <property type="entry name" value="FYVE/PHD zinc finger"/>
    <property type="match status" value="1"/>
</dbReference>
<dbReference type="InterPro" id="IPR009057">
    <property type="entry name" value="Homeodomain-like_sf"/>
</dbReference>
<feature type="compositionally biased region" description="Basic and acidic residues" evidence="4">
    <location>
        <begin position="575"/>
        <end position="588"/>
    </location>
</feature>
<comment type="caution">
    <text evidence="6">The sequence shown here is derived from an EMBL/GenBank/DDBJ whole genome shotgun (WGS) entry which is preliminary data.</text>
</comment>
<dbReference type="SUPFAM" id="SSF46689">
    <property type="entry name" value="Homeodomain-like"/>
    <property type="match status" value="1"/>
</dbReference>
<feature type="region of interest" description="Disordered" evidence="4">
    <location>
        <begin position="433"/>
        <end position="458"/>
    </location>
</feature>
<dbReference type="SMART" id="SM00717">
    <property type="entry name" value="SANT"/>
    <property type="match status" value="1"/>
</dbReference>
<dbReference type="AlphaFoldDB" id="A0AAV9DWX1"/>
<feature type="domain" description="Myb-like" evidence="5">
    <location>
        <begin position="651"/>
        <end position="712"/>
    </location>
</feature>
<dbReference type="InterPro" id="IPR013083">
    <property type="entry name" value="Znf_RING/FYVE/PHD"/>
</dbReference>
<dbReference type="Gene3D" id="3.30.40.10">
    <property type="entry name" value="Zinc/RING finger domain, C3HC4 (zinc finger)"/>
    <property type="match status" value="1"/>
</dbReference>